<evidence type="ECO:0000313" key="2">
    <source>
        <dbReference type="Proteomes" id="UP000799423"/>
    </source>
</evidence>
<organism evidence="1 2">
    <name type="scientific">Plenodomus tracheiphilus IPT5</name>
    <dbReference type="NCBI Taxonomy" id="1408161"/>
    <lineage>
        <taxon>Eukaryota</taxon>
        <taxon>Fungi</taxon>
        <taxon>Dikarya</taxon>
        <taxon>Ascomycota</taxon>
        <taxon>Pezizomycotina</taxon>
        <taxon>Dothideomycetes</taxon>
        <taxon>Pleosporomycetidae</taxon>
        <taxon>Pleosporales</taxon>
        <taxon>Pleosporineae</taxon>
        <taxon>Leptosphaeriaceae</taxon>
        <taxon>Plenodomus</taxon>
    </lineage>
</organism>
<dbReference type="EMBL" id="MU006311">
    <property type="protein sequence ID" value="KAF2849575.1"/>
    <property type="molecule type" value="Genomic_DNA"/>
</dbReference>
<name>A0A6A7B550_9PLEO</name>
<dbReference type="AlphaFoldDB" id="A0A6A7B550"/>
<protein>
    <submittedName>
        <fullName evidence="1">Uncharacterized protein</fullName>
    </submittedName>
</protein>
<dbReference type="Proteomes" id="UP000799423">
    <property type="component" value="Unassembled WGS sequence"/>
</dbReference>
<proteinExistence type="predicted"/>
<sequence>MRPLHAEEHTGHARCKSPRHLEHLRTVSSDSNYSSTCGAPASPCHSAPSRVPPCVFGATQRVGGMRGQSQISSKRKAVLLNPCTCRHTQQDASARDGGCFSLKACACLKRNALDGHDWLPSHGLNGEIMPSTPDHVWPCAITWASTRQPRKAPSLQTGPHLSILAPTPCC</sequence>
<reference evidence="1" key="1">
    <citation type="submission" date="2020-01" db="EMBL/GenBank/DDBJ databases">
        <authorList>
            <consortium name="DOE Joint Genome Institute"/>
            <person name="Haridas S."/>
            <person name="Albert R."/>
            <person name="Binder M."/>
            <person name="Bloem J."/>
            <person name="Labutti K."/>
            <person name="Salamov A."/>
            <person name="Andreopoulos B."/>
            <person name="Baker S.E."/>
            <person name="Barry K."/>
            <person name="Bills G."/>
            <person name="Bluhm B.H."/>
            <person name="Cannon C."/>
            <person name="Castanera R."/>
            <person name="Culley D.E."/>
            <person name="Daum C."/>
            <person name="Ezra D."/>
            <person name="Gonzalez J.B."/>
            <person name="Henrissat B."/>
            <person name="Kuo A."/>
            <person name="Liang C."/>
            <person name="Lipzen A."/>
            <person name="Lutzoni F."/>
            <person name="Magnuson J."/>
            <person name="Mondo S."/>
            <person name="Nolan M."/>
            <person name="Ohm R."/>
            <person name="Pangilinan J."/>
            <person name="Park H.-J."/>
            <person name="Ramirez L."/>
            <person name="Alfaro M."/>
            <person name="Sun H."/>
            <person name="Tritt A."/>
            <person name="Yoshinaga Y."/>
            <person name="Zwiers L.-H."/>
            <person name="Turgeon B.G."/>
            <person name="Goodwin S.B."/>
            <person name="Spatafora J.W."/>
            <person name="Crous P.W."/>
            <person name="Grigoriev I.V."/>
        </authorList>
    </citation>
    <scope>NUCLEOTIDE SEQUENCE</scope>
    <source>
        <strain evidence="1">IPT5</strain>
    </source>
</reference>
<evidence type="ECO:0000313" key="1">
    <source>
        <dbReference type="EMBL" id="KAF2849575.1"/>
    </source>
</evidence>
<gene>
    <name evidence="1" type="ORF">T440DRAFT_130212</name>
</gene>
<keyword evidence="2" id="KW-1185">Reference proteome</keyword>
<accession>A0A6A7B550</accession>